<organism evidence="1">
    <name type="scientific">Octopus bimaculoides</name>
    <name type="common">California two-spotted octopus</name>
    <dbReference type="NCBI Taxonomy" id="37653"/>
    <lineage>
        <taxon>Eukaryota</taxon>
        <taxon>Metazoa</taxon>
        <taxon>Spiralia</taxon>
        <taxon>Lophotrochozoa</taxon>
        <taxon>Mollusca</taxon>
        <taxon>Cephalopoda</taxon>
        <taxon>Coleoidea</taxon>
        <taxon>Octopodiformes</taxon>
        <taxon>Octopoda</taxon>
        <taxon>Incirrata</taxon>
        <taxon>Octopodidae</taxon>
        <taxon>Octopus</taxon>
    </lineage>
</organism>
<reference evidence="1" key="1">
    <citation type="submission" date="2015-07" db="EMBL/GenBank/DDBJ databases">
        <title>MeaNS - Measles Nucleotide Surveillance Program.</title>
        <authorList>
            <person name="Tran T."/>
            <person name="Druce J."/>
        </authorList>
    </citation>
    <scope>NUCLEOTIDE SEQUENCE</scope>
    <source>
        <strain evidence="1">UCB-OBI-ISO-001</strain>
        <tissue evidence="1">Gonad</tissue>
    </source>
</reference>
<dbReference type="AlphaFoldDB" id="A0A0L8FI01"/>
<proteinExistence type="predicted"/>
<name>A0A0L8FI01_OCTBM</name>
<sequence>MVDGEKKIHLYREGRNAVYSKCQWSSVHQVQKCCEMCTMLYDDWQMIPTGGDKEQQSAPSLKHIRIIFLNQLHTDYKFQQP</sequence>
<accession>A0A0L8FI01</accession>
<gene>
    <name evidence="1" type="ORF">OCBIM_22019648mg</name>
</gene>
<dbReference type="EMBL" id="KQ431217">
    <property type="protein sequence ID" value="KOF63308.1"/>
    <property type="molecule type" value="Genomic_DNA"/>
</dbReference>
<evidence type="ECO:0000313" key="1">
    <source>
        <dbReference type="EMBL" id="KOF63308.1"/>
    </source>
</evidence>
<protein>
    <submittedName>
        <fullName evidence="1">Uncharacterized protein</fullName>
    </submittedName>
</protein>